<feature type="non-terminal residue" evidence="10">
    <location>
        <position position="458"/>
    </location>
</feature>
<dbReference type="OrthoDB" id="6412104at2759"/>
<proteinExistence type="inferred from homology"/>
<dbReference type="GO" id="GO:0005886">
    <property type="term" value="C:plasma membrane"/>
    <property type="evidence" value="ECO:0007669"/>
    <property type="project" value="TreeGrafter"/>
</dbReference>
<evidence type="ECO:0000256" key="2">
    <source>
        <dbReference type="ARBA" id="ARBA00009904"/>
    </source>
</evidence>
<dbReference type="EMBL" id="OC945090">
    <property type="protein sequence ID" value="CAD7662992.1"/>
    <property type="molecule type" value="Genomic_DNA"/>
</dbReference>
<dbReference type="GO" id="GO:0046961">
    <property type="term" value="F:proton-transporting ATPase activity, rotational mechanism"/>
    <property type="evidence" value="ECO:0007669"/>
    <property type="project" value="InterPro"/>
</dbReference>
<dbReference type="Proteomes" id="UP000728032">
    <property type="component" value="Unassembled WGS sequence"/>
</dbReference>
<evidence type="ECO:0000256" key="3">
    <source>
        <dbReference type="ARBA" id="ARBA00022448"/>
    </source>
</evidence>
<dbReference type="PANTHER" id="PTHR11629:SF63">
    <property type="entry name" value="V-TYPE PROTON ATPASE SUBUNIT A"/>
    <property type="match status" value="1"/>
</dbReference>
<evidence type="ECO:0000256" key="5">
    <source>
        <dbReference type="ARBA" id="ARBA00022989"/>
    </source>
</evidence>
<dbReference type="GO" id="GO:0007035">
    <property type="term" value="P:vacuolar acidification"/>
    <property type="evidence" value="ECO:0007669"/>
    <property type="project" value="TreeGrafter"/>
</dbReference>
<dbReference type="GO" id="GO:0016471">
    <property type="term" value="C:vacuolar proton-transporting V-type ATPase complex"/>
    <property type="evidence" value="ECO:0007669"/>
    <property type="project" value="TreeGrafter"/>
</dbReference>
<dbReference type="GO" id="GO:0033179">
    <property type="term" value="C:proton-transporting V-type ATPase, V0 domain"/>
    <property type="evidence" value="ECO:0007669"/>
    <property type="project" value="InterPro"/>
</dbReference>
<evidence type="ECO:0000256" key="7">
    <source>
        <dbReference type="ARBA" id="ARBA00023136"/>
    </source>
</evidence>
<evidence type="ECO:0000256" key="9">
    <source>
        <dbReference type="SAM" id="Coils"/>
    </source>
</evidence>
<dbReference type="AlphaFoldDB" id="A0A7R9MP53"/>
<dbReference type="Pfam" id="PF01496">
    <property type="entry name" value="V_ATPase_I"/>
    <property type="match status" value="1"/>
</dbReference>
<keyword evidence="6 8" id="KW-0406">Ion transport</keyword>
<evidence type="ECO:0000256" key="6">
    <source>
        <dbReference type="ARBA" id="ARBA00023065"/>
    </source>
</evidence>
<organism evidence="10">
    <name type="scientific">Oppiella nova</name>
    <dbReference type="NCBI Taxonomy" id="334625"/>
    <lineage>
        <taxon>Eukaryota</taxon>
        <taxon>Metazoa</taxon>
        <taxon>Ecdysozoa</taxon>
        <taxon>Arthropoda</taxon>
        <taxon>Chelicerata</taxon>
        <taxon>Arachnida</taxon>
        <taxon>Acari</taxon>
        <taxon>Acariformes</taxon>
        <taxon>Sarcoptiformes</taxon>
        <taxon>Oribatida</taxon>
        <taxon>Brachypylina</taxon>
        <taxon>Oppioidea</taxon>
        <taxon>Oppiidae</taxon>
        <taxon>Oppiella</taxon>
    </lineage>
</organism>
<evidence type="ECO:0000256" key="1">
    <source>
        <dbReference type="ARBA" id="ARBA00004141"/>
    </source>
</evidence>
<comment type="similarity">
    <text evidence="2 8">Belongs to the V-ATPase 116 kDa subunit family.</text>
</comment>
<evidence type="ECO:0000256" key="4">
    <source>
        <dbReference type="ARBA" id="ARBA00022692"/>
    </source>
</evidence>
<accession>A0A7R9MP53</accession>
<keyword evidence="7 8" id="KW-0472">Membrane</keyword>
<keyword evidence="3 8" id="KW-0813">Transport</keyword>
<keyword evidence="5 8" id="KW-1133">Transmembrane helix</keyword>
<dbReference type="EMBL" id="CAJPVJ010030265">
    <property type="protein sequence ID" value="CAG2180129.1"/>
    <property type="molecule type" value="Genomic_DNA"/>
</dbReference>
<keyword evidence="8" id="KW-0375">Hydrogen ion transport</keyword>
<feature type="transmembrane region" description="Helical" evidence="8">
    <location>
        <begin position="401"/>
        <end position="425"/>
    </location>
</feature>
<name>A0A7R9MP53_9ACAR</name>
<evidence type="ECO:0000313" key="10">
    <source>
        <dbReference type="EMBL" id="CAD7662992.1"/>
    </source>
</evidence>
<keyword evidence="11" id="KW-1185">Reference proteome</keyword>
<feature type="coiled-coil region" evidence="9">
    <location>
        <begin position="42"/>
        <end position="119"/>
    </location>
</feature>
<comment type="function">
    <text evidence="8">Essential component of the vacuolar proton pump (V-ATPase), a multimeric enzyme that catalyzes the translocation of protons across the membranes. Required for assembly and activity of the V-ATPase.</text>
</comment>
<dbReference type="PANTHER" id="PTHR11629">
    <property type="entry name" value="VACUOLAR PROTON ATPASES"/>
    <property type="match status" value="1"/>
</dbReference>
<dbReference type="InterPro" id="IPR002490">
    <property type="entry name" value="V-ATPase_116kDa_su"/>
</dbReference>
<keyword evidence="4 8" id="KW-0812">Transmembrane</keyword>
<gene>
    <name evidence="10" type="ORF">ONB1V03_LOCUS19552</name>
</gene>
<evidence type="ECO:0000313" key="11">
    <source>
        <dbReference type="Proteomes" id="UP000728032"/>
    </source>
</evidence>
<reference evidence="10" key="1">
    <citation type="submission" date="2020-11" db="EMBL/GenBank/DDBJ databases">
        <authorList>
            <person name="Tran Van P."/>
        </authorList>
    </citation>
    <scope>NUCLEOTIDE SEQUENCE</scope>
</reference>
<evidence type="ECO:0000256" key="8">
    <source>
        <dbReference type="RuleBase" id="RU361189"/>
    </source>
</evidence>
<dbReference type="GO" id="GO:0051117">
    <property type="term" value="F:ATPase binding"/>
    <property type="evidence" value="ECO:0007669"/>
    <property type="project" value="TreeGrafter"/>
</dbReference>
<protein>
    <recommendedName>
        <fullName evidence="8">V-type proton ATPase subunit a</fullName>
    </recommendedName>
</protein>
<keyword evidence="9" id="KW-0175">Coiled coil</keyword>
<sequence length="458" mass="52114">MTLCQLFLQSEATYNCVSELGSLGLVEFKDLNKDINAFQRRFVNEIRRCDEMERKLRFLDKEIAKECVPVLDTGDNPEPPQPREMIELESTFEKLETELKNVNKNAEALKKTFAELLELKQILAKTEYFFDEVEGRHRKDSLVGASDADTTAILPDEGRGGGISSGKLAFVAGVIKRDRLMTFERMLWRVCRGNVFLRHREIDAPLEDPVTGDPVLKSVFIIFFQGDQLKGKVKKICEGFRATLYPCPEDASDRREMMGNVVSRIDDLNTVLGQTTEHKHRILAASAKNLKNWFIKVRKMKAIYTAMNMFNFDVTQKCLIAECWCPTDQLDTVRHALRIGTTRSGSTVPSILNGMNSKETPPTFNRTNKVTVGFQTIVDAYGVANYREVNPAPYTIVTFPFLFAMMFGDAGHGVLMVLFALWMVLRERQLAAMKSNNEIWLTFFNGRYIILFMGAFSI</sequence>
<comment type="caution">
    <text evidence="8">Lacks conserved residue(s) required for the propagation of feature annotation.</text>
</comment>
<comment type="subcellular location">
    <subcellularLocation>
        <location evidence="1">Membrane</location>
        <topology evidence="1">Multi-pass membrane protein</topology>
    </subcellularLocation>
</comment>